<feature type="compositionally biased region" description="Pro residues" evidence="5">
    <location>
        <begin position="547"/>
        <end position="557"/>
    </location>
</feature>
<dbReference type="PANTHER" id="PTHR11384:SF59">
    <property type="entry name" value="LYSOSOMAL COBALAMIN TRANSPORTER ABCD4"/>
    <property type="match status" value="1"/>
</dbReference>
<dbReference type="GO" id="GO:0015910">
    <property type="term" value="P:long-chain fatty acid import into peroxisome"/>
    <property type="evidence" value="ECO:0007669"/>
    <property type="project" value="TreeGrafter"/>
</dbReference>
<proteinExistence type="predicted"/>
<dbReference type="GO" id="GO:0006635">
    <property type="term" value="P:fatty acid beta-oxidation"/>
    <property type="evidence" value="ECO:0007669"/>
    <property type="project" value="TreeGrafter"/>
</dbReference>
<evidence type="ECO:0000256" key="4">
    <source>
        <dbReference type="ARBA" id="ARBA00023136"/>
    </source>
</evidence>
<dbReference type="EMBL" id="JANBUW010000084">
    <property type="protein sequence ID" value="KAJ2849353.1"/>
    <property type="molecule type" value="Genomic_DNA"/>
</dbReference>
<dbReference type="GO" id="GO:0007031">
    <property type="term" value="P:peroxisome organization"/>
    <property type="evidence" value="ECO:0007669"/>
    <property type="project" value="TreeGrafter"/>
</dbReference>
<feature type="compositionally biased region" description="Low complexity" evidence="5">
    <location>
        <begin position="664"/>
        <end position="694"/>
    </location>
</feature>
<feature type="region of interest" description="Disordered" evidence="5">
    <location>
        <begin position="509"/>
        <end position="585"/>
    </location>
</feature>
<evidence type="ECO:0000256" key="1">
    <source>
        <dbReference type="ARBA" id="ARBA00022448"/>
    </source>
</evidence>
<keyword evidence="1" id="KW-0813">Transport</keyword>
<gene>
    <name evidence="6" type="primary">PXA2_2</name>
    <name evidence="6" type="ORF">IWW36_002690</name>
</gene>
<organism evidence="6 7">
    <name type="scientific">Coemansia brasiliensis</name>
    <dbReference type="NCBI Taxonomy" id="2650707"/>
    <lineage>
        <taxon>Eukaryota</taxon>
        <taxon>Fungi</taxon>
        <taxon>Fungi incertae sedis</taxon>
        <taxon>Zoopagomycota</taxon>
        <taxon>Kickxellomycotina</taxon>
        <taxon>Kickxellomycetes</taxon>
        <taxon>Kickxellales</taxon>
        <taxon>Kickxellaceae</taxon>
        <taxon>Coemansia</taxon>
    </lineage>
</organism>
<feature type="compositionally biased region" description="Basic residues" evidence="5">
    <location>
        <begin position="514"/>
        <end position="523"/>
    </location>
</feature>
<evidence type="ECO:0000256" key="3">
    <source>
        <dbReference type="ARBA" id="ARBA00022989"/>
    </source>
</evidence>
<keyword evidence="6" id="KW-0547">Nucleotide-binding</keyword>
<dbReference type="GO" id="GO:0005524">
    <property type="term" value="F:ATP binding"/>
    <property type="evidence" value="ECO:0007669"/>
    <property type="project" value="UniProtKB-KW"/>
</dbReference>
<evidence type="ECO:0000256" key="5">
    <source>
        <dbReference type="SAM" id="MobiDB-lite"/>
    </source>
</evidence>
<dbReference type="GO" id="GO:0005324">
    <property type="term" value="F:long-chain fatty acid transmembrane transporter activity"/>
    <property type="evidence" value="ECO:0007669"/>
    <property type="project" value="TreeGrafter"/>
</dbReference>
<name>A0A9W8LXW9_9FUNG</name>
<evidence type="ECO:0000313" key="6">
    <source>
        <dbReference type="EMBL" id="KAJ2849353.1"/>
    </source>
</evidence>
<dbReference type="PANTHER" id="PTHR11384">
    <property type="entry name" value="ATP-BINDING CASSETTE, SUB-FAMILY D MEMBER"/>
    <property type="match status" value="1"/>
</dbReference>
<keyword evidence="4" id="KW-0472">Membrane</keyword>
<dbReference type="GO" id="GO:0042760">
    <property type="term" value="P:very long-chain fatty acid catabolic process"/>
    <property type="evidence" value="ECO:0007669"/>
    <property type="project" value="TreeGrafter"/>
</dbReference>
<feature type="compositionally biased region" description="Polar residues" evidence="5">
    <location>
        <begin position="41"/>
        <end position="55"/>
    </location>
</feature>
<keyword evidence="3" id="KW-1133">Transmembrane helix</keyword>
<accession>A0A9W8LXW9</accession>
<dbReference type="OrthoDB" id="422637at2759"/>
<keyword evidence="2" id="KW-0812">Transmembrane</keyword>
<keyword evidence="7" id="KW-1185">Reference proteome</keyword>
<dbReference type="GO" id="GO:0042626">
    <property type="term" value="F:ATPase-coupled transmembrane transporter activity"/>
    <property type="evidence" value="ECO:0007669"/>
    <property type="project" value="TreeGrafter"/>
</dbReference>
<feature type="region of interest" description="Disordered" evidence="5">
    <location>
        <begin position="1"/>
        <end position="55"/>
    </location>
</feature>
<feature type="compositionally biased region" description="Polar residues" evidence="5">
    <location>
        <begin position="571"/>
        <end position="585"/>
    </location>
</feature>
<protein>
    <submittedName>
        <fullName evidence="6">ATP-binding cassette long-chain fatty acid transporter pxa2</fullName>
    </submittedName>
</protein>
<dbReference type="Proteomes" id="UP001139887">
    <property type="component" value="Unassembled WGS sequence"/>
</dbReference>
<sequence length="726" mass="78322">MESSLQPASQAEAPNSSSNKDGGGYLGIQVISSGTEKDAQPLSQDETGQWEESPNEVQFEQACIADDITQFGSLSLQIAPGQHTLVVGGSRAQRTSLGAVLAAGSHRLIRRGRVRGPRPHRDIIHVSGTTRPYVRAGSSLWDALVFPHDKAQSQRRGVQEHELEQMLEWLGFACLLERVDGDWARVIDWAKALDRRERAALLLCRLLYHAPNFALIDDEALAELLPAQVRQVFGAANLHHITIIVLAHSDPFDTTLLSTPPPSSSSTSVPLSSQSSPGFLPCIGEFSRALRISSEGWEFSSFGYGSADRAAFDTQSERQWVWARQHYLEERHADRERRLRLQRRTSTLSQCSTTERRWLVTPEFPMSPAAAERCTSPLLRRQSSRLASPMLSARSSISDLAMAANGSHVDYGSVRSRLQTIDSAIASFATVRQPSPCLQNPEKLIEESKLIVDEAKFVDEPALEATVVAAPEAVAAEASLKSGPAGPEKKEDSAKSDFVVGGDIVDYQPANRYARPRNYRRSTRPGLRLSPRHSPKPAASELSFIPPSSPQPPPKSPSPVQSADNADNKPHVSSAQHSSAILRDQNVNVGNRYAMNYGGKTSGSGGALSAAAAAASSLRAAAQNSVEASHRRRYQRSQKSPKPNHITSAASSSSDLSRIPRPPTSASTTTATVATGHSRASSFSSREPVSSASSVASVSVLSRSHSKIAAPTANPIDELATALQNM</sequence>
<dbReference type="AlphaFoldDB" id="A0A9W8LXW9"/>
<evidence type="ECO:0000256" key="2">
    <source>
        <dbReference type="ARBA" id="ARBA00022692"/>
    </source>
</evidence>
<dbReference type="InterPro" id="IPR050835">
    <property type="entry name" value="ABC_transporter_sub-D"/>
</dbReference>
<dbReference type="Gene3D" id="3.40.50.300">
    <property type="entry name" value="P-loop containing nucleotide triphosphate hydrolases"/>
    <property type="match status" value="1"/>
</dbReference>
<comment type="caution">
    <text evidence="6">The sequence shown here is derived from an EMBL/GenBank/DDBJ whole genome shotgun (WGS) entry which is preliminary data.</text>
</comment>
<feature type="region of interest" description="Disordered" evidence="5">
    <location>
        <begin position="478"/>
        <end position="497"/>
    </location>
</feature>
<feature type="region of interest" description="Disordered" evidence="5">
    <location>
        <begin position="623"/>
        <end position="694"/>
    </location>
</feature>
<feature type="compositionally biased region" description="Polar residues" evidence="5">
    <location>
        <begin position="637"/>
        <end position="647"/>
    </location>
</feature>
<reference evidence="6" key="1">
    <citation type="submission" date="2022-07" db="EMBL/GenBank/DDBJ databases">
        <title>Phylogenomic reconstructions and comparative analyses of Kickxellomycotina fungi.</title>
        <authorList>
            <person name="Reynolds N.K."/>
            <person name="Stajich J.E."/>
            <person name="Barry K."/>
            <person name="Grigoriev I.V."/>
            <person name="Crous P."/>
            <person name="Smith M.E."/>
        </authorList>
    </citation>
    <scope>NUCLEOTIDE SEQUENCE</scope>
    <source>
        <strain evidence="6">NRRL 1566</strain>
    </source>
</reference>
<feature type="compositionally biased region" description="Polar residues" evidence="5">
    <location>
        <begin position="1"/>
        <end position="20"/>
    </location>
</feature>
<dbReference type="GO" id="GO:0005778">
    <property type="term" value="C:peroxisomal membrane"/>
    <property type="evidence" value="ECO:0007669"/>
    <property type="project" value="TreeGrafter"/>
</dbReference>
<dbReference type="InterPro" id="IPR027417">
    <property type="entry name" value="P-loop_NTPase"/>
</dbReference>
<keyword evidence="6" id="KW-0067">ATP-binding</keyword>
<evidence type="ECO:0000313" key="7">
    <source>
        <dbReference type="Proteomes" id="UP001139887"/>
    </source>
</evidence>